<dbReference type="AlphaFoldDB" id="A0A9X2CX38"/>
<comment type="caution">
    <text evidence="1">The sequence shown here is derived from an EMBL/GenBank/DDBJ whole genome shotgun (WGS) entry which is preliminary data.</text>
</comment>
<reference evidence="1" key="1">
    <citation type="submission" date="2022-02" db="EMBL/GenBank/DDBJ databases">
        <title>Halalkalibacter sp. nov. isolated from Lonar Lake, India.</title>
        <authorList>
            <person name="Joshi A."/>
            <person name="Thite S."/>
            <person name="Lodha T."/>
        </authorList>
    </citation>
    <scope>NUCLEOTIDE SEQUENCE</scope>
    <source>
        <strain evidence="1">MEB205</strain>
    </source>
</reference>
<dbReference type="RefSeq" id="WP_250098685.1">
    <property type="nucleotide sequence ID" value="NZ_JAKRYL010000042.1"/>
</dbReference>
<proteinExistence type="predicted"/>
<keyword evidence="2" id="KW-1185">Reference proteome</keyword>
<sequence length="53" mass="6064">MSRKESNKPVYYDGSGLQNVTLRNSSYKDYVIKPEGVNKGIVYPCFPYLDSNK</sequence>
<accession>A0A9X2CX38</accession>
<name>A0A9X2CX38_9BACI</name>
<dbReference type="Proteomes" id="UP001139150">
    <property type="component" value="Unassembled WGS sequence"/>
</dbReference>
<evidence type="ECO:0000313" key="1">
    <source>
        <dbReference type="EMBL" id="MCL7749832.1"/>
    </source>
</evidence>
<evidence type="ECO:0000313" key="2">
    <source>
        <dbReference type="Proteomes" id="UP001139150"/>
    </source>
</evidence>
<organism evidence="1 2">
    <name type="scientific">Halalkalibacter alkaliphilus</name>
    <dbReference type="NCBI Taxonomy" id="2917993"/>
    <lineage>
        <taxon>Bacteria</taxon>
        <taxon>Bacillati</taxon>
        <taxon>Bacillota</taxon>
        <taxon>Bacilli</taxon>
        <taxon>Bacillales</taxon>
        <taxon>Bacillaceae</taxon>
        <taxon>Halalkalibacter</taxon>
    </lineage>
</organism>
<dbReference type="EMBL" id="JAKRYL010000042">
    <property type="protein sequence ID" value="MCL7749832.1"/>
    <property type="molecule type" value="Genomic_DNA"/>
</dbReference>
<protein>
    <submittedName>
        <fullName evidence="1">Uncharacterized protein</fullName>
    </submittedName>
</protein>
<gene>
    <name evidence="1" type="ORF">MF646_22220</name>
</gene>